<dbReference type="InterPro" id="IPR017871">
    <property type="entry name" value="ABC_transporter-like_CS"/>
</dbReference>
<dbReference type="InterPro" id="IPR037118">
    <property type="entry name" value="Val-tRNA_synth_C_sf"/>
</dbReference>
<name>A0ABQ0C7X7_9PROT</name>
<dbReference type="InterPro" id="IPR050611">
    <property type="entry name" value="ABCF"/>
</dbReference>
<protein>
    <submittedName>
        <fullName evidence="6">ABC transporter ATP-binding protein YheS</fullName>
    </submittedName>
</protein>
<keyword evidence="1" id="KW-0677">Repeat</keyword>
<dbReference type="CDD" id="cd03221">
    <property type="entry name" value="ABCF_EF-3"/>
    <property type="match status" value="2"/>
</dbReference>
<keyword evidence="2" id="KW-0547">Nucleotide-binding</keyword>
<feature type="domain" description="ABC transporter" evidence="5">
    <location>
        <begin position="2"/>
        <end position="259"/>
    </location>
</feature>
<dbReference type="Pfam" id="PF16326">
    <property type="entry name" value="ABC_tran_CTD"/>
    <property type="match status" value="1"/>
</dbReference>
<keyword evidence="3 6" id="KW-0067">ATP-binding</keyword>
<dbReference type="InterPro" id="IPR003593">
    <property type="entry name" value="AAA+_ATPase"/>
</dbReference>
<dbReference type="SUPFAM" id="SSF52540">
    <property type="entry name" value="P-loop containing nucleoside triphosphate hydrolases"/>
    <property type="match status" value="2"/>
</dbReference>
<dbReference type="Gene3D" id="1.10.287.380">
    <property type="entry name" value="Valyl-tRNA synthetase, C-terminal domain"/>
    <property type="match status" value="1"/>
</dbReference>
<evidence type="ECO:0000259" key="5">
    <source>
        <dbReference type="PROSITE" id="PS50893"/>
    </source>
</evidence>
<dbReference type="PANTHER" id="PTHR19211:SF14">
    <property type="entry name" value="ATP-BINDING CASSETTE SUB-FAMILY F MEMBER 1"/>
    <property type="match status" value="1"/>
</dbReference>
<proteinExistence type="predicted"/>
<evidence type="ECO:0000256" key="3">
    <source>
        <dbReference type="ARBA" id="ARBA00022840"/>
    </source>
</evidence>
<dbReference type="InterPro" id="IPR032781">
    <property type="entry name" value="ABC_tran_Xtn"/>
</dbReference>
<evidence type="ECO:0000256" key="2">
    <source>
        <dbReference type="ARBA" id="ARBA00022741"/>
    </source>
</evidence>
<feature type="coiled-coil region" evidence="4">
    <location>
        <begin position="248"/>
        <end position="275"/>
    </location>
</feature>
<reference evidence="6 7" key="1">
    <citation type="submission" date="2024-09" db="EMBL/GenBank/DDBJ databases">
        <title>Draft genome sequence of Candidatus Magnetaquicoccaceae bacterium FCR-1.</title>
        <authorList>
            <person name="Shimoshige H."/>
            <person name="Shimamura S."/>
            <person name="Taoka A."/>
            <person name="Kobayashi H."/>
            <person name="Maekawa T."/>
        </authorList>
    </citation>
    <scope>NUCLEOTIDE SEQUENCE [LARGE SCALE GENOMIC DNA]</scope>
    <source>
        <strain evidence="6 7">FCR-1</strain>
    </source>
</reference>
<evidence type="ECO:0000256" key="1">
    <source>
        <dbReference type="ARBA" id="ARBA00022737"/>
    </source>
</evidence>
<keyword evidence="4" id="KW-0175">Coiled coil</keyword>
<accession>A0ABQ0C7X7</accession>
<dbReference type="NCBIfam" id="NF000355">
    <property type="entry name" value="ribo_prot_ABC_F"/>
    <property type="match status" value="1"/>
</dbReference>
<evidence type="ECO:0000313" key="6">
    <source>
        <dbReference type="EMBL" id="GAB0056995.1"/>
    </source>
</evidence>
<evidence type="ECO:0000256" key="4">
    <source>
        <dbReference type="SAM" id="Coils"/>
    </source>
</evidence>
<dbReference type="PANTHER" id="PTHR19211">
    <property type="entry name" value="ATP-BINDING TRANSPORT PROTEIN-RELATED"/>
    <property type="match status" value="1"/>
</dbReference>
<sequence>MLTIDKINKNLGGRQLLDQAELLINPGERVGLIGPNGAGKTTLLRMILGEMECDAGSIRMRGGVRIGLLRQEIQDDSQTLMAMTLAGDPELTGLRGERDVIQHHLLDPTRAAEHDALVARLGEIDLRLTTLNAYAAESRAAAILTGLGFAPEDPSRPLGSFSGGWRMRAQLARLLFWAPDLLLLDEPTNHLDLESAAWLENHLKKNAGAQALVIVSHDRSFLNRATNVTVELENGRLTRFSGPFDAWLEQKAMNLQTLEKSAARINRRREELECFIRRFRAKATKAKQVQSRVKMLAKLEPVQKAASGVGPPRIRFPTPPACGMEVLKTRRLKKGYGDRLILDDVGLELKRGEKIGLVGINGAGKSTLLKLIAGDITPDSGQVLLSERIKVARFAQHALETLNPAQTVLESAATAAPDHFGDTALRTLLGGMLFSGDAVKTRVADLSGGERVRLALAHLFLSGANLLLLDEPANHLDMAARAALEEALIDYPGALILVTHDRDLMEASCDALWVVANGKVTVWEGTLEGYLEQAIRDEPAGGASGAALAVQAGRDPRDPREIRRLTAQVRDRLRAETQQARKRLEKLEKEIETLEAEQGRIQAVLADPEAYADAARESLKNDVARLGQLEGRLLEAMTTWEALSLEVAAQESEAESELARIRAGEG</sequence>
<dbReference type="PROSITE" id="PS00211">
    <property type="entry name" value="ABC_TRANSPORTER_1"/>
    <property type="match status" value="1"/>
</dbReference>
<feature type="coiled-coil region" evidence="4">
    <location>
        <begin position="570"/>
        <end position="604"/>
    </location>
</feature>
<organism evidence="6 7">
    <name type="scientific">Candidatus Magnetaquiglobus chichijimensis</name>
    <dbReference type="NCBI Taxonomy" id="3141448"/>
    <lineage>
        <taxon>Bacteria</taxon>
        <taxon>Pseudomonadati</taxon>
        <taxon>Pseudomonadota</taxon>
        <taxon>Magnetococcia</taxon>
        <taxon>Magnetococcales</taxon>
        <taxon>Candidatus Magnetaquicoccaceae</taxon>
        <taxon>Candidatus Magnetaquiglobus</taxon>
    </lineage>
</organism>
<dbReference type="PROSITE" id="PS50893">
    <property type="entry name" value="ABC_TRANSPORTER_2"/>
    <property type="match status" value="2"/>
</dbReference>
<comment type="caution">
    <text evidence="6">The sequence shown here is derived from an EMBL/GenBank/DDBJ whole genome shotgun (WGS) entry which is preliminary data.</text>
</comment>
<dbReference type="EMBL" id="BAAFGK010000004">
    <property type="protein sequence ID" value="GAB0056995.1"/>
    <property type="molecule type" value="Genomic_DNA"/>
</dbReference>
<dbReference type="RefSeq" id="WP_420904707.1">
    <property type="nucleotide sequence ID" value="NZ_BAAFGK010000004.1"/>
</dbReference>
<dbReference type="Pfam" id="PF12848">
    <property type="entry name" value="ABC_tran_Xtn"/>
    <property type="match status" value="1"/>
</dbReference>
<gene>
    <name evidence="6" type="primary">yheS</name>
    <name evidence="6" type="ORF">SIID45300_01313</name>
</gene>
<dbReference type="SMART" id="SM00382">
    <property type="entry name" value="AAA"/>
    <property type="match status" value="2"/>
</dbReference>
<dbReference type="InterPro" id="IPR003439">
    <property type="entry name" value="ABC_transporter-like_ATP-bd"/>
</dbReference>
<dbReference type="Pfam" id="PF00005">
    <property type="entry name" value="ABC_tran"/>
    <property type="match status" value="2"/>
</dbReference>
<dbReference type="Proteomes" id="UP001628193">
    <property type="component" value="Unassembled WGS sequence"/>
</dbReference>
<dbReference type="InterPro" id="IPR032524">
    <property type="entry name" value="ABC_tran_C"/>
</dbReference>
<evidence type="ECO:0000313" key="7">
    <source>
        <dbReference type="Proteomes" id="UP001628193"/>
    </source>
</evidence>
<keyword evidence="7" id="KW-1185">Reference proteome</keyword>
<feature type="domain" description="ABC transporter" evidence="5">
    <location>
        <begin position="327"/>
        <end position="543"/>
    </location>
</feature>
<dbReference type="Gene3D" id="3.40.50.300">
    <property type="entry name" value="P-loop containing nucleotide triphosphate hydrolases"/>
    <property type="match status" value="2"/>
</dbReference>
<dbReference type="GO" id="GO:0005524">
    <property type="term" value="F:ATP binding"/>
    <property type="evidence" value="ECO:0007669"/>
    <property type="project" value="UniProtKB-KW"/>
</dbReference>
<dbReference type="InterPro" id="IPR027417">
    <property type="entry name" value="P-loop_NTPase"/>
</dbReference>